<dbReference type="RefSeq" id="WP_216548541.1">
    <property type="nucleotide sequence ID" value="NZ_JAHLQO010000002.1"/>
</dbReference>
<evidence type="ECO:0000313" key="4">
    <source>
        <dbReference type="EMBL" id="MBU5668689.1"/>
    </source>
</evidence>
<comment type="caution">
    <text evidence="4">The sequence shown here is derived from an EMBL/GenBank/DDBJ whole genome shotgun (WGS) entry which is preliminary data.</text>
</comment>
<gene>
    <name evidence="4" type="ORF">KQI68_02425</name>
</gene>
<dbReference type="InterPro" id="IPR052057">
    <property type="entry name" value="IS150/IS1296_orfA-like"/>
</dbReference>
<feature type="coiled-coil region" evidence="2">
    <location>
        <begin position="129"/>
        <end position="156"/>
    </location>
</feature>
<evidence type="ECO:0000256" key="2">
    <source>
        <dbReference type="SAM" id="Coils"/>
    </source>
</evidence>
<keyword evidence="5" id="KW-1185">Reference proteome</keyword>
<dbReference type="PANTHER" id="PTHR33795">
    <property type="entry name" value="INSERTION ELEMENT IS150 PROTEIN INSJ"/>
    <property type="match status" value="1"/>
</dbReference>
<evidence type="ECO:0000259" key="3">
    <source>
        <dbReference type="Pfam" id="PF13518"/>
    </source>
</evidence>
<keyword evidence="2" id="KW-0175">Coiled coil</keyword>
<feature type="domain" description="Insertion element IS150 protein InsJ-like helix-turn-helix" evidence="3">
    <location>
        <begin position="9"/>
        <end position="52"/>
    </location>
</feature>
<sequence>MKKYSYELKLKIVKEKEEGYGDRYLAKKYKVSRTSVKAWYNQYRYLGEEVLKEYKENPTYTEEFKHYVLKYRQENNLSYIQTAQIFKIKHTSTIRKWQDKINRLGYTGLNETITEEKNPGEEIMSKKKNKLTQEEIEKLKEELEYLRAENLYLKKLKALIQGKNQKTEKKQ</sequence>
<accession>A0ABS6FFD5</accession>
<dbReference type="Proteomes" id="UP000783742">
    <property type="component" value="Unassembled WGS sequence"/>
</dbReference>
<evidence type="ECO:0000256" key="1">
    <source>
        <dbReference type="ARBA" id="ARBA00038232"/>
    </source>
</evidence>
<dbReference type="EMBL" id="JAHLQO010000002">
    <property type="protein sequence ID" value="MBU5668689.1"/>
    <property type="molecule type" value="Genomic_DNA"/>
</dbReference>
<proteinExistence type="inferred from homology"/>
<dbReference type="PANTHER" id="PTHR33795:SF1">
    <property type="entry name" value="INSERTION ELEMENT IS150 PROTEIN INSJ"/>
    <property type="match status" value="1"/>
</dbReference>
<comment type="similarity">
    <text evidence="1">Belongs to the IS150/IS1296 orfA family.</text>
</comment>
<dbReference type="InterPro" id="IPR055247">
    <property type="entry name" value="InsJ-like_HTH"/>
</dbReference>
<protein>
    <recommendedName>
        <fullName evidence="3">Insertion element IS150 protein InsJ-like helix-turn-helix domain-containing protein</fullName>
    </recommendedName>
</protein>
<organism evidence="4 5">
    <name type="scientific">Peptoniphilus ovalis</name>
    <dbReference type="NCBI Taxonomy" id="2841503"/>
    <lineage>
        <taxon>Bacteria</taxon>
        <taxon>Bacillati</taxon>
        <taxon>Bacillota</taxon>
        <taxon>Tissierellia</taxon>
        <taxon>Tissierellales</taxon>
        <taxon>Peptoniphilaceae</taxon>
        <taxon>Peptoniphilus</taxon>
    </lineage>
</organism>
<dbReference type="Pfam" id="PF13518">
    <property type="entry name" value="HTH_28"/>
    <property type="match status" value="1"/>
</dbReference>
<name>A0ABS6FFD5_9FIRM</name>
<evidence type="ECO:0000313" key="5">
    <source>
        <dbReference type="Proteomes" id="UP000783742"/>
    </source>
</evidence>
<reference evidence="4 5" key="1">
    <citation type="submission" date="2021-06" db="EMBL/GenBank/DDBJ databases">
        <authorList>
            <person name="Sun Q."/>
            <person name="Li D."/>
        </authorList>
    </citation>
    <scope>NUCLEOTIDE SEQUENCE [LARGE SCALE GENOMIC DNA]</scope>
    <source>
        <strain evidence="4 5">MSJ-1</strain>
    </source>
</reference>